<gene>
    <name evidence="1" type="ordered locus">Ferp_1937</name>
</gene>
<evidence type="ECO:0000313" key="2">
    <source>
        <dbReference type="Proteomes" id="UP000002613"/>
    </source>
</evidence>
<reference evidence="2" key="1">
    <citation type="submission" date="2010-02" db="EMBL/GenBank/DDBJ databases">
        <title>Complete sequence of Ferroglobus placidus DSM 10642.</title>
        <authorList>
            <consortium name="US DOE Joint Genome Institute"/>
            <person name="Lucas S."/>
            <person name="Copeland A."/>
            <person name="Lapidus A."/>
            <person name="Cheng J.-F."/>
            <person name="Bruce D."/>
            <person name="Goodwin L."/>
            <person name="Pitluck S."/>
            <person name="Saunders E."/>
            <person name="Brettin T."/>
            <person name="Detter J.C."/>
            <person name="Han C."/>
            <person name="Tapia R."/>
            <person name="Larimer F."/>
            <person name="Land M."/>
            <person name="Hauser L."/>
            <person name="Kyrpides N."/>
            <person name="Ivanova N."/>
            <person name="Holmes D."/>
            <person name="Lovley D."/>
            <person name="Kyrpides N."/>
            <person name="Anderson I.J."/>
            <person name="Woyke T."/>
        </authorList>
    </citation>
    <scope>NUCLEOTIDE SEQUENCE [LARGE SCALE GENOMIC DNA]</scope>
    <source>
        <strain evidence="2">DSM 10642 / AEDII12DO</strain>
    </source>
</reference>
<keyword evidence="2" id="KW-1185">Reference proteome</keyword>
<evidence type="ECO:0008006" key="3">
    <source>
        <dbReference type="Google" id="ProtNLM"/>
    </source>
</evidence>
<dbReference type="AlphaFoldDB" id="D3S012"/>
<accession>D3S012</accession>
<sequence>MEEDRLLLLVEKLSEEVEVEKLERLLYTLIKLVEDEKLTRALDLLESLIDGVTLLSEMYDENLQSRIENLIEAIAPCALNMDRKVGMITEAAAQALSESLNYDPVGLRDLLGALRDPNVQKTLGFLVKFAKEFGKRI</sequence>
<dbReference type="eggNOG" id="arCOG02113">
    <property type="taxonomic scope" value="Archaea"/>
</dbReference>
<dbReference type="RefSeq" id="WP_012966414.1">
    <property type="nucleotide sequence ID" value="NC_013849.1"/>
</dbReference>
<protein>
    <recommendedName>
        <fullName evidence="3">DUF1641 domain-containing protein</fullName>
    </recommendedName>
</protein>
<name>D3S012_FERPA</name>
<proteinExistence type="predicted"/>
<reference evidence="1 2" key="2">
    <citation type="journal article" date="2011" name="Stand. Genomic Sci.">
        <title>Complete genome sequence of Ferroglobus placidus AEDII12DO.</title>
        <authorList>
            <person name="Anderson I."/>
            <person name="Risso C."/>
            <person name="Holmes D."/>
            <person name="Lucas S."/>
            <person name="Copeland A."/>
            <person name="Lapidus A."/>
            <person name="Cheng J.F."/>
            <person name="Bruce D."/>
            <person name="Goodwin L."/>
            <person name="Pitluck S."/>
            <person name="Saunders E."/>
            <person name="Brettin T."/>
            <person name="Detter J.C."/>
            <person name="Han C."/>
            <person name="Tapia R."/>
            <person name="Larimer F."/>
            <person name="Land M."/>
            <person name="Hauser L."/>
            <person name="Woyke T."/>
            <person name="Lovley D."/>
            <person name="Kyrpides N."/>
            <person name="Ivanova N."/>
        </authorList>
    </citation>
    <scope>NUCLEOTIDE SEQUENCE [LARGE SCALE GENOMIC DNA]</scope>
    <source>
        <strain evidence="2">DSM 10642 / AEDII12DO</strain>
    </source>
</reference>
<dbReference type="HOGENOM" id="CLU_152988_0_0_2"/>
<evidence type="ECO:0000313" key="1">
    <source>
        <dbReference type="EMBL" id="ADC66075.1"/>
    </source>
</evidence>
<organism evidence="1 2">
    <name type="scientific">Ferroglobus placidus (strain DSM 10642 / AEDII12DO)</name>
    <dbReference type="NCBI Taxonomy" id="589924"/>
    <lineage>
        <taxon>Archaea</taxon>
        <taxon>Methanobacteriati</taxon>
        <taxon>Methanobacteriota</taxon>
        <taxon>Archaeoglobi</taxon>
        <taxon>Archaeoglobales</taxon>
        <taxon>Archaeoglobaceae</taxon>
        <taxon>Ferroglobus</taxon>
    </lineage>
</organism>
<dbReference type="Proteomes" id="UP000002613">
    <property type="component" value="Chromosome"/>
</dbReference>
<dbReference type="STRING" id="589924.Ferp_1937"/>
<dbReference type="Pfam" id="PF07849">
    <property type="entry name" value="DUF1641"/>
    <property type="match status" value="1"/>
</dbReference>
<dbReference type="KEGG" id="fpl:Ferp_1937"/>
<dbReference type="EMBL" id="CP001899">
    <property type="protein sequence ID" value="ADC66075.1"/>
    <property type="molecule type" value="Genomic_DNA"/>
</dbReference>
<dbReference type="GeneID" id="8779468"/>
<dbReference type="InterPro" id="IPR012440">
    <property type="entry name" value="DUF1641"/>
</dbReference>
<dbReference type="OrthoDB" id="56850at2157"/>
<dbReference type="PaxDb" id="589924-Ferp_1937"/>